<dbReference type="Proteomes" id="UP000092213">
    <property type="component" value="Chromosome"/>
</dbReference>
<dbReference type="InterPro" id="IPR036148">
    <property type="entry name" value="MmgE/PrpD_sf"/>
</dbReference>
<dbReference type="STRING" id="463025.BAU08_13060"/>
<dbReference type="GO" id="GO:0016829">
    <property type="term" value="F:lyase activity"/>
    <property type="evidence" value="ECO:0007669"/>
    <property type="project" value="InterPro"/>
</dbReference>
<dbReference type="SUPFAM" id="SSF103378">
    <property type="entry name" value="2-methylcitrate dehydratase PrpD"/>
    <property type="match status" value="1"/>
</dbReference>
<dbReference type="InterPro" id="IPR005656">
    <property type="entry name" value="MmgE_PrpD"/>
</dbReference>
<dbReference type="PANTHER" id="PTHR16943:SF8">
    <property type="entry name" value="2-METHYLCITRATE DEHYDRATASE"/>
    <property type="match status" value="1"/>
</dbReference>
<dbReference type="PANTHER" id="PTHR16943">
    <property type="entry name" value="2-METHYLCITRATE DEHYDRATASE-RELATED"/>
    <property type="match status" value="1"/>
</dbReference>
<protein>
    <recommendedName>
        <fullName evidence="2">MmgE/PrpD N-terminal domain-containing protein</fullName>
    </recommendedName>
</protein>
<dbReference type="Gene3D" id="1.10.4100.10">
    <property type="entry name" value="2-methylcitrate dehydratase PrpD"/>
    <property type="match status" value="1"/>
</dbReference>
<gene>
    <name evidence="3" type="ORF">BAU08_13060</name>
</gene>
<dbReference type="EMBL" id="CP016171">
    <property type="protein sequence ID" value="ANN72140.1"/>
    <property type="molecule type" value="Genomic_DNA"/>
</dbReference>
<evidence type="ECO:0000313" key="4">
    <source>
        <dbReference type="Proteomes" id="UP000092213"/>
    </source>
</evidence>
<dbReference type="Gene3D" id="3.30.1330.120">
    <property type="entry name" value="2-methylcitrate dehydratase PrpD"/>
    <property type="match status" value="1"/>
</dbReference>
<feature type="domain" description="MmgE/PrpD N-terminal" evidence="2">
    <location>
        <begin position="110"/>
        <end position="251"/>
    </location>
</feature>
<sequence>MQQDFEALGAMVATADIATEQEASRTAIDQGIRASLLCTLFGIERENWVWPFSARQASQADATAMRAATATPDATAREIRAMLGGLLRPLGGIGHLGTLAGASDLDPMDPGPSHTVLPATLAACTAHSLADPAGAGSGNARADDAAIASAVLAGVEAAWRFRRALTGTRPGVGFHSPGVFGTLAAAAAAARLLRLPPAACTNALAIALTRASGLAINSAASMIGMTHFGWGALHGLEAALLASQGWEASRDFPKGLATLFGEDRVDAERLCEPGPKAAQALVFKRYPCNIYLNLLVAILEEVVQDGPVDRIDVAMPWVPHLDCAAPRDLRQARNSAQAVAAIAGAADISYAAFSGPPGPWMPRAEVARLLPHIHLAMDRDAPTGLKNAVISARIWRNGAVVHEARRSMQDLRGWGAAHARRLMGPDDPHGGVAALYDGSYKAGYDHVRARLADLAR</sequence>
<comment type="similarity">
    <text evidence="1">Belongs to the PrpD family.</text>
</comment>
<reference evidence="3 4" key="1">
    <citation type="submission" date="2016-06" db="EMBL/GenBank/DDBJ databases">
        <title>Complete genome sequences of Bordetella bronchialis and Bordetella flabilis.</title>
        <authorList>
            <person name="LiPuma J.J."/>
            <person name="Spilker T."/>
        </authorList>
    </citation>
    <scope>NUCLEOTIDE SEQUENCE [LARGE SCALE GENOMIC DNA]</scope>
    <source>
        <strain evidence="3 4">AU17976</strain>
    </source>
</reference>
<evidence type="ECO:0000313" key="3">
    <source>
        <dbReference type="EMBL" id="ANN72140.1"/>
    </source>
</evidence>
<name>A0A193FWY7_9BORD</name>
<dbReference type="InterPro" id="IPR045336">
    <property type="entry name" value="MmgE_PrpD_N"/>
</dbReference>
<dbReference type="Pfam" id="PF03972">
    <property type="entry name" value="MmgE_PrpD_N"/>
    <property type="match status" value="1"/>
</dbReference>
<dbReference type="RefSeq" id="WP_066669636.1">
    <property type="nucleotide sequence ID" value="NZ_CP016171.1"/>
</dbReference>
<dbReference type="InterPro" id="IPR042183">
    <property type="entry name" value="MmgE/PrpD_sf_1"/>
</dbReference>
<proteinExistence type="inferred from homology"/>
<dbReference type="InterPro" id="IPR042188">
    <property type="entry name" value="MmgE/PrpD_sf_2"/>
</dbReference>
<organism evidence="3 4">
    <name type="scientific">Bordetella bronchialis</name>
    <dbReference type="NCBI Taxonomy" id="463025"/>
    <lineage>
        <taxon>Bacteria</taxon>
        <taxon>Pseudomonadati</taxon>
        <taxon>Pseudomonadota</taxon>
        <taxon>Betaproteobacteria</taxon>
        <taxon>Burkholderiales</taxon>
        <taxon>Alcaligenaceae</taxon>
        <taxon>Bordetella</taxon>
    </lineage>
</organism>
<accession>A0A193FWY7</accession>
<dbReference type="AlphaFoldDB" id="A0A193FWY7"/>
<evidence type="ECO:0000256" key="1">
    <source>
        <dbReference type="ARBA" id="ARBA00006174"/>
    </source>
</evidence>
<evidence type="ECO:0000259" key="2">
    <source>
        <dbReference type="Pfam" id="PF03972"/>
    </source>
</evidence>